<feature type="chain" id="PRO_5028838798" evidence="8">
    <location>
        <begin position="29"/>
        <end position="985"/>
    </location>
</feature>
<evidence type="ECO:0000256" key="3">
    <source>
        <dbReference type="ARBA" id="ARBA00022452"/>
    </source>
</evidence>
<dbReference type="InterPro" id="IPR039426">
    <property type="entry name" value="TonB-dep_rcpt-like"/>
</dbReference>
<comment type="subcellular location">
    <subcellularLocation>
        <location evidence="1 7">Cell outer membrane</location>
        <topology evidence="1 7">Multi-pass membrane protein</topology>
    </subcellularLocation>
</comment>
<dbReference type="SUPFAM" id="SSF49464">
    <property type="entry name" value="Carboxypeptidase regulatory domain-like"/>
    <property type="match status" value="1"/>
</dbReference>
<evidence type="ECO:0000256" key="5">
    <source>
        <dbReference type="ARBA" id="ARBA00023136"/>
    </source>
</evidence>
<dbReference type="InterPro" id="IPR036942">
    <property type="entry name" value="Beta-barrel_TonB_sf"/>
</dbReference>
<keyword evidence="6 7" id="KW-0998">Cell outer membrane</keyword>
<dbReference type="NCBIfam" id="TIGR04056">
    <property type="entry name" value="OMP_RagA_SusC"/>
    <property type="match status" value="1"/>
</dbReference>
<feature type="domain" description="TonB-dependent receptor plug" evidence="9">
    <location>
        <begin position="123"/>
        <end position="231"/>
    </location>
</feature>
<evidence type="ECO:0000256" key="6">
    <source>
        <dbReference type="ARBA" id="ARBA00023237"/>
    </source>
</evidence>
<keyword evidence="5 7" id="KW-0472">Membrane</keyword>
<dbReference type="InterPro" id="IPR037066">
    <property type="entry name" value="Plug_dom_sf"/>
</dbReference>
<dbReference type="Proteomes" id="UP000505355">
    <property type="component" value="Chromosome"/>
</dbReference>
<keyword evidence="4 7" id="KW-0812">Transmembrane</keyword>
<name>A0A7D4PZM8_9SPHI</name>
<feature type="signal peptide" evidence="8">
    <location>
        <begin position="1"/>
        <end position="28"/>
    </location>
</feature>
<protein>
    <submittedName>
        <fullName evidence="10">TonB-dependent receptor</fullName>
    </submittedName>
</protein>
<sequence length="985" mass="107863">MRQFYQRWLMLLALFIASVGMLQTPAYAQQGIQVTGMVIDNTNLPLISVSITVKGKTGGVVTDVNGKFSITVPNEQAVLQFTYVGYVTETRTVGKTRQFNITMASDAKGLNEVVVVGYGTQKRKDITGSVSSVDPKRLENMPNTSYIQALEGSIPGLAVTLNTAGAEGNSNSVIIRGRRSISASNDPLIILDGIPYNGSSSDINPADIATMDILKDASAAAIYGSRGANGVILITTKKGVTGPPSISYDGSYGIQKLGKLPQLFTPDQFYDFKNARYPGIMTASEQAIHDSGNYPDYFKMGTRTGGRNNHSLSIRGGGNNSRFFVSANYLNVEGVTINDNFKRITTRANVDVDVTKWLTYGTSTSLNYDDRSGLNPTITGDGSIYSFNPLTTAYNADGSLTIYPWPEKTAWANPLSPTLANNSDHTYSLFTTNYAVVKLPVPGLQYRINTGVRYSSQNNYTYYGRNSKRGLEALGELNKSDNLGTDLTFENIIDYNHSFGKHTISFTGLYSYESNVSTNNTLNAQGFPNDVLTYYQANQALQVLPSSSYSKRALVSQMGRLNYSYNSKYLLTLTGRRDGASPFGDDRKYSFFPSAALAWNISSEDFMSKVKAISNLKLRLSYGSNGNQAVSPYSTFARLANAAYINGTTTAAGYIPNKLGDNTLHWETTDSFNAGLDIGLWNGRVTGTIDVYSAKTRDLLLARSISTVTGVNSIVQNIGKTANKGIDIGINSANIKGADFSWSSNATFSLNRNKIVDLYGNGKNDTLNNWFIGQPINNNFAYKYGGVWQTTDDLTKSPQPNTKAGFAKVVDVNGDGKITPSDRTLLPNVEPSFTYGLGNTFTYRDWSFYIFVNGVQGVTKDNGTLSDNVNTEVEKNTFVKNYWTPTNPTNDYFANANQVTGYLPNIYNVHIFQNASYLRVRDMLLSYSLPKALLSKVKISRLKIYAEARNLFTVTPWKGFDPELSDQAGGIPLQKEIIFGINVSL</sequence>
<evidence type="ECO:0000256" key="7">
    <source>
        <dbReference type="PROSITE-ProRule" id="PRU01360"/>
    </source>
</evidence>
<dbReference type="RefSeq" id="WP_173413724.1">
    <property type="nucleotide sequence ID" value="NZ_CP054139.1"/>
</dbReference>
<evidence type="ECO:0000259" key="9">
    <source>
        <dbReference type="Pfam" id="PF07715"/>
    </source>
</evidence>
<dbReference type="KEGG" id="mmab:HQ865_04415"/>
<comment type="similarity">
    <text evidence="7">Belongs to the TonB-dependent receptor family.</text>
</comment>
<dbReference type="EMBL" id="CP054139">
    <property type="protein sequence ID" value="QKJ29026.1"/>
    <property type="molecule type" value="Genomic_DNA"/>
</dbReference>
<dbReference type="Pfam" id="PF07715">
    <property type="entry name" value="Plug"/>
    <property type="match status" value="1"/>
</dbReference>
<dbReference type="Pfam" id="PF13715">
    <property type="entry name" value="CarbopepD_reg_2"/>
    <property type="match status" value="1"/>
</dbReference>
<dbReference type="InterPro" id="IPR012910">
    <property type="entry name" value="Plug_dom"/>
</dbReference>
<keyword evidence="2 7" id="KW-0813">Transport</keyword>
<evidence type="ECO:0000256" key="8">
    <source>
        <dbReference type="SAM" id="SignalP"/>
    </source>
</evidence>
<dbReference type="Gene3D" id="2.40.170.20">
    <property type="entry name" value="TonB-dependent receptor, beta-barrel domain"/>
    <property type="match status" value="1"/>
</dbReference>
<dbReference type="Gene3D" id="2.60.40.1120">
    <property type="entry name" value="Carboxypeptidase-like, regulatory domain"/>
    <property type="match status" value="1"/>
</dbReference>
<dbReference type="InterPro" id="IPR023997">
    <property type="entry name" value="TonB-dep_OMP_SusC/RagA_CS"/>
</dbReference>
<organism evidence="10 11">
    <name type="scientific">Mucilaginibacter mali</name>
    <dbReference type="NCBI Taxonomy" id="2740462"/>
    <lineage>
        <taxon>Bacteria</taxon>
        <taxon>Pseudomonadati</taxon>
        <taxon>Bacteroidota</taxon>
        <taxon>Sphingobacteriia</taxon>
        <taxon>Sphingobacteriales</taxon>
        <taxon>Sphingobacteriaceae</taxon>
        <taxon>Mucilaginibacter</taxon>
    </lineage>
</organism>
<dbReference type="SUPFAM" id="SSF56935">
    <property type="entry name" value="Porins"/>
    <property type="match status" value="1"/>
</dbReference>
<evidence type="ECO:0000256" key="2">
    <source>
        <dbReference type="ARBA" id="ARBA00022448"/>
    </source>
</evidence>
<dbReference type="Gene3D" id="2.170.130.10">
    <property type="entry name" value="TonB-dependent receptor, plug domain"/>
    <property type="match status" value="1"/>
</dbReference>
<dbReference type="PROSITE" id="PS52016">
    <property type="entry name" value="TONB_DEPENDENT_REC_3"/>
    <property type="match status" value="1"/>
</dbReference>
<keyword evidence="10" id="KW-0675">Receptor</keyword>
<accession>A0A7D4PZM8</accession>
<dbReference type="GO" id="GO:0009279">
    <property type="term" value="C:cell outer membrane"/>
    <property type="evidence" value="ECO:0007669"/>
    <property type="project" value="UniProtKB-SubCell"/>
</dbReference>
<evidence type="ECO:0000313" key="10">
    <source>
        <dbReference type="EMBL" id="QKJ29026.1"/>
    </source>
</evidence>
<dbReference type="InterPro" id="IPR023996">
    <property type="entry name" value="TonB-dep_OMP_SusC/RagA"/>
</dbReference>
<keyword evidence="11" id="KW-1185">Reference proteome</keyword>
<proteinExistence type="inferred from homology"/>
<evidence type="ECO:0000313" key="11">
    <source>
        <dbReference type="Proteomes" id="UP000505355"/>
    </source>
</evidence>
<keyword evidence="8" id="KW-0732">Signal</keyword>
<dbReference type="InterPro" id="IPR008969">
    <property type="entry name" value="CarboxyPept-like_regulatory"/>
</dbReference>
<dbReference type="AlphaFoldDB" id="A0A7D4PZM8"/>
<evidence type="ECO:0000256" key="1">
    <source>
        <dbReference type="ARBA" id="ARBA00004571"/>
    </source>
</evidence>
<evidence type="ECO:0000256" key="4">
    <source>
        <dbReference type="ARBA" id="ARBA00022692"/>
    </source>
</evidence>
<gene>
    <name evidence="10" type="ORF">HQ865_04415</name>
</gene>
<keyword evidence="3 7" id="KW-1134">Transmembrane beta strand</keyword>
<dbReference type="NCBIfam" id="TIGR04057">
    <property type="entry name" value="SusC_RagA_signa"/>
    <property type="match status" value="1"/>
</dbReference>
<reference evidence="10 11" key="1">
    <citation type="submission" date="2020-05" db="EMBL/GenBank/DDBJ databases">
        <title>Mucilaginibacter mali sp. nov.</title>
        <authorList>
            <person name="Kim H.S."/>
            <person name="Lee K.C."/>
            <person name="Suh M.K."/>
            <person name="Kim J.-S."/>
            <person name="Han K.-I."/>
            <person name="Eom M.K."/>
            <person name="Shin Y.K."/>
            <person name="Lee J.-S."/>
        </authorList>
    </citation>
    <scope>NUCLEOTIDE SEQUENCE [LARGE SCALE GENOMIC DNA]</scope>
    <source>
        <strain evidence="10 11">G2-14</strain>
    </source>
</reference>